<protein>
    <submittedName>
        <fullName evidence="1">Uncharacterized protein</fullName>
    </submittedName>
</protein>
<dbReference type="Proteomes" id="UP000799439">
    <property type="component" value="Unassembled WGS sequence"/>
</dbReference>
<evidence type="ECO:0000313" key="2">
    <source>
        <dbReference type="Proteomes" id="UP000799439"/>
    </source>
</evidence>
<dbReference type="EMBL" id="ML996092">
    <property type="protein sequence ID" value="KAF2148741.1"/>
    <property type="molecule type" value="Genomic_DNA"/>
</dbReference>
<name>A0A9P4IS84_9PEZI</name>
<organism evidence="1 2">
    <name type="scientific">Myriangium duriaei CBS 260.36</name>
    <dbReference type="NCBI Taxonomy" id="1168546"/>
    <lineage>
        <taxon>Eukaryota</taxon>
        <taxon>Fungi</taxon>
        <taxon>Dikarya</taxon>
        <taxon>Ascomycota</taxon>
        <taxon>Pezizomycotina</taxon>
        <taxon>Dothideomycetes</taxon>
        <taxon>Dothideomycetidae</taxon>
        <taxon>Myriangiales</taxon>
        <taxon>Myriangiaceae</taxon>
        <taxon>Myriangium</taxon>
    </lineage>
</organism>
<evidence type="ECO:0000313" key="1">
    <source>
        <dbReference type="EMBL" id="KAF2148741.1"/>
    </source>
</evidence>
<gene>
    <name evidence="1" type="ORF">K461DRAFT_52168</name>
</gene>
<reference evidence="1" key="1">
    <citation type="journal article" date="2020" name="Stud. Mycol.">
        <title>101 Dothideomycetes genomes: a test case for predicting lifestyles and emergence of pathogens.</title>
        <authorList>
            <person name="Haridas S."/>
            <person name="Albert R."/>
            <person name="Binder M."/>
            <person name="Bloem J."/>
            <person name="Labutti K."/>
            <person name="Salamov A."/>
            <person name="Andreopoulos B."/>
            <person name="Baker S."/>
            <person name="Barry K."/>
            <person name="Bills G."/>
            <person name="Bluhm B."/>
            <person name="Cannon C."/>
            <person name="Castanera R."/>
            <person name="Culley D."/>
            <person name="Daum C."/>
            <person name="Ezra D."/>
            <person name="Gonzalez J."/>
            <person name="Henrissat B."/>
            <person name="Kuo A."/>
            <person name="Liang C."/>
            <person name="Lipzen A."/>
            <person name="Lutzoni F."/>
            <person name="Magnuson J."/>
            <person name="Mondo S."/>
            <person name="Nolan M."/>
            <person name="Ohm R."/>
            <person name="Pangilinan J."/>
            <person name="Park H.-J."/>
            <person name="Ramirez L."/>
            <person name="Alfaro M."/>
            <person name="Sun H."/>
            <person name="Tritt A."/>
            <person name="Yoshinaga Y."/>
            <person name="Zwiers L.-H."/>
            <person name="Turgeon B."/>
            <person name="Goodwin S."/>
            <person name="Spatafora J."/>
            <person name="Crous P."/>
            <person name="Grigoriev I."/>
        </authorList>
    </citation>
    <scope>NUCLEOTIDE SEQUENCE</scope>
    <source>
        <strain evidence="1">CBS 260.36</strain>
    </source>
</reference>
<sequence length="147" mass="16478">MRQHVQCGLWSAAAVEAEQIRNHVTSTMASGLRCGVIKKPSPGVANIMRVFCVAWLDVRCMYSSSHIASRRRDCARESSTVGLASYAVQQQAVLACSLVLGGAAEWCPRWENSASKGRIRWQPRRHGGELMRYDSGGWCRRRWNPRS</sequence>
<comment type="caution">
    <text evidence="1">The sequence shown here is derived from an EMBL/GenBank/DDBJ whole genome shotgun (WGS) entry which is preliminary data.</text>
</comment>
<dbReference type="AlphaFoldDB" id="A0A9P4IS84"/>
<proteinExistence type="predicted"/>
<keyword evidence="2" id="KW-1185">Reference proteome</keyword>
<accession>A0A9P4IS84</accession>